<dbReference type="InterPro" id="IPR004509">
    <property type="entry name" value="Competence_ComEA_HhH"/>
</dbReference>
<dbReference type="Gene3D" id="1.10.150.280">
    <property type="entry name" value="AF1531-like domain"/>
    <property type="match status" value="1"/>
</dbReference>
<reference evidence="2 3" key="1">
    <citation type="journal article" date="2003" name="Genome Res.">
        <title>Tropheryma whipplei twist: a human pathogenic Actinobacteria with a reduced genome.</title>
        <authorList>
            <person name="Raoult D."/>
            <person name="Ogata H."/>
            <person name="Audic S."/>
            <person name="Robert C."/>
            <person name="Suhre K."/>
            <person name="Drancourt M."/>
            <person name="Claverie J.-M."/>
        </authorList>
    </citation>
    <scope>NUCLEOTIDE SEQUENCE [LARGE SCALE GENOMIC DNA]</scope>
    <source>
        <strain evidence="2 3">Twist</strain>
    </source>
</reference>
<dbReference type="InterPro" id="IPR051675">
    <property type="entry name" value="Endo/Exo/Phosphatase_dom_1"/>
</dbReference>
<protein>
    <submittedName>
        <fullName evidence="2">ComE operon protein 1-like protein</fullName>
    </submittedName>
</protein>
<evidence type="ECO:0000259" key="1">
    <source>
        <dbReference type="SMART" id="SM00278"/>
    </source>
</evidence>
<name>Q83MW2_TROWT</name>
<dbReference type="eggNOG" id="COG1555">
    <property type="taxonomic scope" value="Bacteria"/>
</dbReference>
<dbReference type="InterPro" id="IPR019554">
    <property type="entry name" value="Soluble_ligand-bd"/>
</dbReference>
<dbReference type="EMBL" id="AE014184">
    <property type="protein sequence ID" value="AAO44481.1"/>
    <property type="molecule type" value="Genomic_DNA"/>
</dbReference>
<dbReference type="OrthoDB" id="9758724at2"/>
<dbReference type="Proteomes" id="UP000002200">
    <property type="component" value="Chromosome"/>
</dbReference>
<feature type="domain" description="Helix-hairpin-helix DNA-binding motif class 1" evidence="1">
    <location>
        <begin position="171"/>
        <end position="190"/>
    </location>
</feature>
<dbReference type="GO" id="GO:0015628">
    <property type="term" value="P:protein secretion by the type II secretion system"/>
    <property type="evidence" value="ECO:0007669"/>
    <property type="project" value="TreeGrafter"/>
</dbReference>
<evidence type="ECO:0000313" key="3">
    <source>
        <dbReference type="Proteomes" id="UP000002200"/>
    </source>
</evidence>
<gene>
    <name evidence="2" type="primary">comEA</name>
    <name evidence="2" type="ordered locus">TWT_384</name>
</gene>
<sequence length="193" mass="20897">MHKFRWTLSAATSWSFVISLVLASGLLILVYTKPFFGPDKNSKNVSFDAIESPAHTSFTATSSGMNMISVHVAGEIVHPGVYSLEAGSRVNNAIIAAGGFKPLSDTNSVNLAELLRDGQKIVVLPKDSESSPVNINTADAQRLQSIKGIGKATAKRIIDWRNKHGPFKRLEDLKKISGIGNKLIKSIKDKVIL</sequence>
<dbReference type="GO" id="GO:0003677">
    <property type="term" value="F:DNA binding"/>
    <property type="evidence" value="ECO:0007669"/>
    <property type="project" value="InterPro"/>
</dbReference>
<dbReference type="PANTHER" id="PTHR21180">
    <property type="entry name" value="ENDONUCLEASE/EXONUCLEASE/PHOSPHATASE FAMILY DOMAIN-CONTAINING PROTEIN 1"/>
    <property type="match status" value="1"/>
</dbReference>
<dbReference type="HOGENOM" id="CLU_052011_1_2_11"/>
<dbReference type="GO" id="GO:0006281">
    <property type="term" value="P:DNA repair"/>
    <property type="evidence" value="ECO:0007669"/>
    <property type="project" value="InterPro"/>
</dbReference>
<keyword evidence="3" id="KW-1185">Reference proteome</keyword>
<feature type="domain" description="Helix-hairpin-helix DNA-binding motif class 1" evidence="1">
    <location>
        <begin position="141"/>
        <end position="160"/>
    </location>
</feature>
<dbReference type="GeneID" id="67388164"/>
<dbReference type="SMART" id="SM00278">
    <property type="entry name" value="HhH1"/>
    <property type="match status" value="2"/>
</dbReference>
<dbReference type="AlphaFoldDB" id="Q83MW2"/>
<proteinExistence type="predicted"/>
<accession>Q83MW2</accession>
<dbReference type="RefSeq" id="WP_011096337.1">
    <property type="nucleotide sequence ID" value="NC_004572.3"/>
</dbReference>
<dbReference type="InterPro" id="IPR003583">
    <property type="entry name" value="Hlx-hairpin-Hlx_DNA-bd_motif"/>
</dbReference>
<dbReference type="GO" id="GO:0015627">
    <property type="term" value="C:type II protein secretion system complex"/>
    <property type="evidence" value="ECO:0007669"/>
    <property type="project" value="TreeGrafter"/>
</dbReference>
<dbReference type="KEGG" id="twh:TWT_384"/>
<dbReference type="InterPro" id="IPR010994">
    <property type="entry name" value="RuvA_2-like"/>
</dbReference>
<evidence type="ECO:0000313" key="2">
    <source>
        <dbReference type="EMBL" id="AAO44481.1"/>
    </source>
</evidence>
<dbReference type="Pfam" id="PF10531">
    <property type="entry name" value="SLBB"/>
    <property type="match status" value="1"/>
</dbReference>
<dbReference type="NCBIfam" id="TIGR00426">
    <property type="entry name" value="competence protein ComEA helix-hairpin-helix repeat region"/>
    <property type="match status" value="1"/>
</dbReference>
<dbReference type="STRING" id="203267.TWT_384"/>
<dbReference type="PANTHER" id="PTHR21180:SF32">
    <property type="entry name" value="ENDONUCLEASE_EXONUCLEASE_PHOSPHATASE FAMILY DOMAIN-CONTAINING PROTEIN 1"/>
    <property type="match status" value="1"/>
</dbReference>
<organism evidence="2 3">
    <name type="scientific">Tropheryma whipplei (strain Twist)</name>
    <name type="common">Whipple's bacillus</name>
    <dbReference type="NCBI Taxonomy" id="203267"/>
    <lineage>
        <taxon>Bacteria</taxon>
        <taxon>Bacillati</taxon>
        <taxon>Actinomycetota</taxon>
        <taxon>Actinomycetes</taxon>
        <taxon>Micrococcales</taxon>
        <taxon>Tropherymataceae</taxon>
        <taxon>Tropheryma</taxon>
    </lineage>
</organism>
<dbReference type="SUPFAM" id="SSF47781">
    <property type="entry name" value="RuvA domain 2-like"/>
    <property type="match status" value="1"/>
</dbReference>
<dbReference type="Pfam" id="PF12836">
    <property type="entry name" value="HHH_3"/>
    <property type="match status" value="1"/>
</dbReference>
<dbReference type="eggNOG" id="COG1596">
    <property type="taxonomic scope" value="Bacteria"/>
</dbReference>